<dbReference type="Proteomes" id="UP001597509">
    <property type="component" value="Unassembled WGS sequence"/>
</dbReference>
<dbReference type="InterPro" id="IPR039420">
    <property type="entry name" value="WalR-like"/>
</dbReference>
<dbReference type="PROSITE" id="PS50043">
    <property type="entry name" value="HTH_LUXR_2"/>
    <property type="match status" value="1"/>
</dbReference>
<dbReference type="Gene3D" id="3.40.50.2300">
    <property type="match status" value="1"/>
</dbReference>
<name>A0ABW5YZ17_9SPHI</name>
<evidence type="ECO:0000256" key="4">
    <source>
        <dbReference type="PROSITE-ProRule" id="PRU00169"/>
    </source>
</evidence>
<keyword evidence="3" id="KW-0804">Transcription</keyword>
<dbReference type="InterPro" id="IPR000792">
    <property type="entry name" value="Tscrpt_reg_LuxR_C"/>
</dbReference>
<evidence type="ECO:0000313" key="8">
    <source>
        <dbReference type="Proteomes" id="UP001597509"/>
    </source>
</evidence>
<feature type="domain" description="HTH luxR-type" evidence="5">
    <location>
        <begin position="142"/>
        <end position="205"/>
    </location>
</feature>
<dbReference type="RefSeq" id="WP_380922592.1">
    <property type="nucleotide sequence ID" value="NZ_JBHUPE010000007.1"/>
</dbReference>
<keyword evidence="4" id="KW-0597">Phosphoprotein</keyword>
<dbReference type="Pfam" id="PF00196">
    <property type="entry name" value="GerE"/>
    <property type="match status" value="1"/>
</dbReference>
<sequence length="205" mass="23324">MIKVGIIDNNAHTREAIKRILVTHTLGSTAIPITILFDLEYCNLTKEEKFPVPDVLLLDIEHQDTLIMEKVKKLFPMSEVIILTNLTDVKIVRKCFRNGAVSYLLKDTCMQDLVHAILITLNQGSFISPTINRALINQAFSSKKYEDLLTARELQVANGIVEGLSYKLIAEEYKISLDTVRIYIKRVYRKLNINSKGELISQLSM</sequence>
<dbReference type="InterPro" id="IPR001789">
    <property type="entry name" value="Sig_transdc_resp-reg_receiver"/>
</dbReference>
<dbReference type="CDD" id="cd06170">
    <property type="entry name" value="LuxR_C_like"/>
    <property type="match status" value="1"/>
</dbReference>
<dbReference type="Gene3D" id="1.10.10.10">
    <property type="entry name" value="Winged helix-like DNA-binding domain superfamily/Winged helix DNA-binding domain"/>
    <property type="match status" value="1"/>
</dbReference>
<feature type="modified residue" description="4-aspartylphosphate" evidence="4">
    <location>
        <position position="59"/>
    </location>
</feature>
<protein>
    <submittedName>
        <fullName evidence="7">LuxR C-terminal-related transcriptional regulator</fullName>
    </submittedName>
</protein>
<proteinExistence type="predicted"/>
<dbReference type="PROSITE" id="PS00622">
    <property type="entry name" value="HTH_LUXR_1"/>
    <property type="match status" value="1"/>
</dbReference>
<evidence type="ECO:0000259" key="6">
    <source>
        <dbReference type="PROSITE" id="PS50110"/>
    </source>
</evidence>
<dbReference type="EMBL" id="JBHUPE010000007">
    <property type="protein sequence ID" value="MFD2905774.1"/>
    <property type="molecule type" value="Genomic_DNA"/>
</dbReference>
<accession>A0ABW5YZ17</accession>
<dbReference type="SMART" id="SM00421">
    <property type="entry name" value="HTH_LUXR"/>
    <property type="match status" value="1"/>
</dbReference>
<evidence type="ECO:0000256" key="2">
    <source>
        <dbReference type="ARBA" id="ARBA00023125"/>
    </source>
</evidence>
<organism evidence="7 8">
    <name type="scientific">Sphingobacterium anhuiense</name>
    <dbReference type="NCBI Taxonomy" id="493780"/>
    <lineage>
        <taxon>Bacteria</taxon>
        <taxon>Pseudomonadati</taxon>
        <taxon>Bacteroidota</taxon>
        <taxon>Sphingobacteriia</taxon>
        <taxon>Sphingobacteriales</taxon>
        <taxon>Sphingobacteriaceae</taxon>
        <taxon>Sphingobacterium</taxon>
    </lineage>
</organism>
<keyword evidence="2" id="KW-0238">DNA-binding</keyword>
<feature type="domain" description="Response regulatory" evidence="6">
    <location>
        <begin position="3"/>
        <end position="121"/>
    </location>
</feature>
<dbReference type="SUPFAM" id="SSF46894">
    <property type="entry name" value="C-terminal effector domain of the bipartite response regulators"/>
    <property type="match status" value="1"/>
</dbReference>
<gene>
    <name evidence="7" type="ORF">ACFS6I_17730</name>
</gene>
<evidence type="ECO:0000259" key="5">
    <source>
        <dbReference type="PROSITE" id="PS50043"/>
    </source>
</evidence>
<dbReference type="InterPro" id="IPR036388">
    <property type="entry name" value="WH-like_DNA-bd_sf"/>
</dbReference>
<keyword evidence="1" id="KW-0805">Transcription regulation</keyword>
<dbReference type="PANTHER" id="PTHR43214">
    <property type="entry name" value="TWO-COMPONENT RESPONSE REGULATOR"/>
    <property type="match status" value="1"/>
</dbReference>
<dbReference type="PRINTS" id="PR00038">
    <property type="entry name" value="HTHLUXR"/>
</dbReference>
<keyword evidence="8" id="KW-1185">Reference proteome</keyword>
<dbReference type="InterPro" id="IPR016032">
    <property type="entry name" value="Sig_transdc_resp-reg_C-effctor"/>
</dbReference>
<comment type="caution">
    <text evidence="7">The sequence shown here is derived from an EMBL/GenBank/DDBJ whole genome shotgun (WGS) entry which is preliminary data.</text>
</comment>
<evidence type="ECO:0000256" key="1">
    <source>
        <dbReference type="ARBA" id="ARBA00023015"/>
    </source>
</evidence>
<reference evidence="8" key="1">
    <citation type="journal article" date="2019" name="Int. J. Syst. Evol. Microbiol.">
        <title>The Global Catalogue of Microorganisms (GCM) 10K type strain sequencing project: providing services to taxonomists for standard genome sequencing and annotation.</title>
        <authorList>
            <consortium name="The Broad Institute Genomics Platform"/>
            <consortium name="The Broad Institute Genome Sequencing Center for Infectious Disease"/>
            <person name="Wu L."/>
            <person name="Ma J."/>
        </authorList>
    </citation>
    <scope>NUCLEOTIDE SEQUENCE [LARGE SCALE GENOMIC DNA]</scope>
    <source>
        <strain evidence="8">KCTC 22209</strain>
    </source>
</reference>
<evidence type="ECO:0000256" key="3">
    <source>
        <dbReference type="ARBA" id="ARBA00023163"/>
    </source>
</evidence>
<dbReference type="PROSITE" id="PS50110">
    <property type="entry name" value="RESPONSE_REGULATORY"/>
    <property type="match status" value="1"/>
</dbReference>
<dbReference type="PANTHER" id="PTHR43214:SF41">
    <property type="entry name" value="NITRATE_NITRITE RESPONSE REGULATOR PROTEIN NARP"/>
    <property type="match status" value="1"/>
</dbReference>
<evidence type="ECO:0000313" key="7">
    <source>
        <dbReference type="EMBL" id="MFD2905774.1"/>
    </source>
</evidence>
<dbReference type="SUPFAM" id="SSF52172">
    <property type="entry name" value="CheY-like"/>
    <property type="match status" value="1"/>
</dbReference>
<dbReference type="InterPro" id="IPR011006">
    <property type="entry name" value="CheY-like_superfamily"/>
</dbReference>